<comment type="caution">
    <text evidence="2">The sequence shown here is derived from an EMBL/GenBank/DDBJ whole genome shotgun (WGS) entry which is preliminary data.</text>
</comment>
<evidence type="ECO:0000256" key="1">
    <source>
        <dbReference type="SAM" id="MobiDB-lite"/>
    </source>
</evidence>
<reference evidence="2" key="1">
    <citation type="submission" date="2022-07" db="EMBL/GenBank/DDBJ databases">
        <title>The genome of Lyophyllum shimeji provides insight into the initial evolution of ectomycorrhizal fungal genome.</title>
        <authorList>
            <person name="Kobayashi Y."/>
            <person name="Shibata T."/>
            <person name="Hirakawa H."/>
            <person name="Shigenobu S."/>
            <person name="Nishiyama T."/>
            <person name="Yamada A."/>
            <person name="Hasebe M."/>
            <person name="Kawaguchi M."/>
        </authorList>
    </citation>
    <scope>NUCLEOTIDE SEQUENCE</scope>
    <source>
        <strain evidence="2">AT787</strain>
    </source>
</reference>
<proteinExistence type="predicted"/>
<name>A0A9P3PFE5_LYOSH</name>
<sequence length="94" mass="10182">MRANEPVCRGSEYEEVRGDKYTNSEMKLRGFDPDSGRARSTNMWSAPGSSVGMFPEVGYITVTPDGVQPTPDHGNGIGAHRRREVIQNTGIAGA</sequence>
<dbReference type="EMBL" id="BRPK01000001">
    <property type="protein sequence ID" value="GLB34427.1"/>
    <property type="molecule type" value="Genomic_DNA"/>
</dbReference>
<organism evidence="2 3">
    <name type="scientific">Lyophyllum shimeji</name>
    <name type="common">Hon-shimeji</name>
    <name type="synonym">Tricholoma shimeji</name>
    <dbReference type="NCBI Taxonomy" id="47721"/>
    <lineage>
        <taxon>Eukaryota</taxon>
        <taxon>Fungi</taxon>
        <taxon>Dikarya</taxon>
        <taxon>Basidiomycota</taxon>
        <taxon>Agaricomycotina</taxon>
        <taxon>Agaricomycetes</taxon>
        <taxon>Agaricomycetidae</taxon>
        <taxon>Agaricales</taxon>
        <taxon>Tricholomatineae</taxon>
        <taxon>Lyophyllaceae</taxon>
        <taxon>Lyophyllum</taxon>
    </lineage>
</organism>
<feature type="region of interest" description="Disordered" evidence="1">
    <location>
        <begin position="64"/>
        <end position="94"/>
    </location>
</feature>
<keyword evidence="3" id="KW-1185">Reference proteome</keyword>
<evidence type="ECO:0000313" key="3">
    <source>
        <dbReference type="Proteomes" id="UP001063166"/>
    </source>
</evidence>
<accession>A0A9P3PFE5</accession>
<feature type="compositionally biased region" description="Basic and acidic residues" evidence="1">
    <location>
        <begin position="24"/>
        <end position="37"/>
    </location>
</feature>
<dbReference type="AlphaFoldDB" id="A0A9P3PFE5"/>
<feature type="compositionally biased region" description="Polar residues" evidence="1">
    <location>
        <begin position="38"/>
        <end position="48"/>
    </location>
</feature>
<gene>
    <name evidence="2" type="ORF">LshimejAT787_0113110</name>
</gene>
<evidence type="ECO:0000313" key="2">
    <source>
        <dbReference type="EMBL" id="GLB34427.1"/>
    </source>
</evidence>
<protein>
    <submittedName>
        <fullName evidence="2">Uncharacterized protein</fullName>
    </submittedName>
</protein>
<feature type="region of interest" description="Disordered" evidence="1">
    <location>
        <begin position="24"/>
        <end position="48"/>
    </location>
</feature>
<dbReference type="Proteomes" id="UP001063166">
    <property type="component" value="Unassembled WGS sequence"/>
</dbReference>